<keyword evidence="6 7" id="KW-0472">Membrane</keyword>
<evidence type="ECO:0000256" key="6">
    <source>
        <dbReference type="ARBA" id="ARBA00023136"/>
    </source>
</evidence>
<feature type="transmembrane region" description="Helical" evidence="7">
    <location>
        <begin position="285"/>
        <end position="305"/>
    </location>
</feature>
<dbReference type="InterPro" id="IPR035906">
    <property type="entry name" value="MetI-like_sf"/>
</dbReference>
<dbReference type="InterPro" id="IPR000515">
    <property type="entry name" value="MetI-like"/>
</dbReference>
<feature type="transmembrane region" description="Helical" evidence="7">
    <location>
        <begin position="153"/>
        <end position="173"/>
    </location>
</feature>
<keyword evidence="3" id="KW-1003">Cell membrane</keyword>
<feature type="transmembrane region" description="Helical" evidence="7">
    <location>
        <begin position="94"/>
        <end position="115"/>
    </location>
</feature>
<sequence>MGEAMVRAEQAITAMKRRRWIRRHDPRLLGLLMVMPGGIVVVGLLFYPLLHSMAISLYDLNVRAPWIGPQFVGAANYIRALTSPDVRAAAGRSLYLAALGIGLGIPISMAFALILNRPFPLRGLVRGLLIVPWIIPGTVQGLLWARIYDPHYGALNGLLYQVGIIPDYVPWLLEPRRALLLVALANIWATVPMMTLLYLAGLQSIPEELYEAAQVDGAGPWARFVHITFPLLMPITLINLILKTIDALMLFDLVYVLTGGGPANATQVIGYYLYDAAFQRLEYGYASALAWLIALMALGLTGIYSRLTRVGEATS</sequence>
<dbReference type="GO" id="GO:0055085">
    <property type="term" value="P:transmembrane transport"/>
    <property type="evidence" value="ECO:0007669"/>
    <property type="project" value="InterPro"/>
</dbReference>
<reference evidence="10" key="1">
    <citation type="submission" date="2017-06" db="EMBL/GenBank/DDBJ databases">
        <authorList>
            <person name="Varghese N."/>
            <person name="Submissions S."/>
        </authorList>
    </citation>
    <scope>NUCLEOTIDE SEQUENCE [LARGE SCALE GENOMIC DNA]</scope>
    <source>
        <strain evidence="10">JAD2</strain>
    </source>
</reference>
<evidence type="ECO:0000313" key="10">
    <source>
        <dbReference type="Proteomes" id="UP000197025"/>
    </source>
</evidence>
<dbReference type="GO" id="GO:0005886">
    <property type="term" value="C:plasma membrane"/>
    <property type="evidence" value="ECO:0007669"/>
    <property type="project" value="UniProtKB-SubCell"/>
</dbReference>
<evidence type="ECO:0000256" key="4">
    <source>
        <dbReference type="ARBA" id="ARBA00022692"/>
    </source>
</evidence>
<feature type="domain" description="ABC transmembrane type-1" evidence="8">
    <location>
        <begin position="90"/>
        <end position="304"/>
    </location>
</feature>
<dbReference type="FunCoup" id="A0A212PW07">
    <property type="interactions" value="57"/>
</dbReference>
<dbReference type="Gene3D" id="1.10.3720.10">
    <property type="entry name" value="MetI-like"/>
    <property type="match status" value="1"/>
</dbReference>
<feature type="transmembrane region" description="Helical" evidence="7">
    <location>
        <begin position="221"/>
        <end position="242"/>
    </location>
</feature>
<protein>
    <submittedName>
        <fullName evidence="9">Carbohydrate ABC transporter membrane protein 1, CUT1 family</fullName>
    </submittedName>
</protein>
<dbReference type="PANTHER" id="PTHR43005">
    <property type="entry name" value="BLR7065 PROTEIN"/>
    <property type="match status" value="1"/>
</dbReference>
<accession>A0A212PW07</accession>
<dbReference type="CDD" id="cd06261">
    <property type="entry name" value="TM_PBP2"/>
    <property type="match status" value="1"/>
</dbReference>
<keyword evidence="4 7" id="KW-0812">Transmembrane</keyword>
<evidence type="ECO:0000256" key="7">
    <source>
        <dbReference type="RuleBase" id="RU363032"/>
    </source>
</evidence>
<evidence type="ECO:0000313" key="9">
    <source>
        <dbReference type="EMBL" id="SNB51189.1"/>
    </source>
</evidence>
<dbReference type="AlphaFoldDB" id="A0A212PW07"/>
<dbReference type="PANTHER" id="PTHR43005:SF1">
    <property type="entry name" value="SPERMIDINE_PUTRESCINE TRANSPORT SYSTEM PERMEASE PROTEIN"/>
    <property type="match status" value="1"/>
</dbReference>
<name>A0A212PW07_9CHLR</name>
<comment type="subcellular location">
    <subcellularLocation>
        <location evidence="1 7">Cell membrane</location>
        <topology evidence="1 7">Multi-pass membrane protein</topology>
    </subcellularLocation>
</comment>
<evidence type="ECO:0000256" key="3">
    <source>
        <dbReference type="ARBA" id="ARBA00022475"/>
    </source>
</evidence>
<keyword evidence="2 7" id="KW-0813">Transport</keyword>
<dbReference type="RefSeq" id="WP_088569917.1">
    <property type="nucleotide sequence ID" value="NZ_FYEK01000003.1"/>
</dbReference>
<proteinExistence type="inferred from homology"/>
<dbReference type="InParanoid" id="A0A212PW07"/>
<evidence type="ECO:0000256" key="2">
    <source>
        <dbReference type="ARBA" id="ARBA00022448"/>
    </source>
</evidence>
<dbReference type="Proteomes" id="UP000197025">
    <property type="component" value="Unassembled WGS sequence"/>
</dbReference>
<feature type="transmembrane region" description="Helical" evidence="7">
    <location>
        <begin position="127"/>
        <end position="147"/>
    </location>
</feature>
<keyword evidence="10" id="KW-1185">Reference proteome</keyword>
<keyword evidence="5 7" id="KW-1133">Transmembrane helix</keyword>
<dbReference type="PROSITE" id="PS50928">
    <property type="entry name" value="ABC_TM1"/>
    <property type="match status" value="1"/>
</dbReference>
<feature type="transmembrane region" description="Helical" evidence="7">
    <location>
        <begin position="254"/>
        <end position="273"/>
    </location>
</feature>
<evidence type="ECO:0000256" key="5">
    <source>
        <dbReference type="ARBA" id="ARBA00022989"/>
    </source>
</evidence>
<evidence type="ECO:0000256" key="1">
    <source>
        <dbReference type="ARBA" id="ARBA00004651"/>
    </source>
</evidence>
<feature type="transmembrane region" description="Helical" evidence="7">
    <location>
        <begin position="28"/>
        <end position="50"/>
    </location>
</feature>
<dbReference type="OrthoDB" id="9809527at2"/>
<dbReference type="SUPFAM" id="SSF161098">
    <property type="entry name" value="MetI-like"/>
    <property type="match status" value="1"/>
</dbReference>
<gene>
    <name evidence="9" type="ORF">SAMN02746019_00021200</name>
</gene>
<evidence type="ECO:0000259" key="8">
    <source>
        <dbReference type="PROSITE" id="PS50928"/>
    </source>
</evidence>
<dbReference type="EMBL" id="FYEK01000003">
    <property type="protein sequence ID" value="SNB51189.1"/>
    <property type="molecule type" value="Genomic_DNA"/>
</dbReference>
<dbReference type="Pfam" id="PF00528">
    <property type="entry name" value="BPD_transp_1"/>
    <property type="match status" value="1"/>
</dbReference>
<organism evidence="9 10">
    <name type="scientific">Thermoflexus hugenholtzii JAD2</name>
    <dbReference type="NCBI Taxonomy" id="877466"/>
    <lineage>
        <taxon>Bacteria</taxon>
        <taxon>Bacillati</taxon>
        <taxon>Chloroflexota</taxon>
        <taxon>Thermoflexia</taxon>
        <taxon>Thermoflexales</taxon>
        <taxon>Thermoflexaceae</taxon>
        <taxon>Thermoflexus</taxon>
    </lineage>
</organism>
<feature type="transmembrane region" description="Helical" evidence="7">
    <location>
        <begin position="180"/>
        <end position="201"/>
    </location>
</feature>
<comment type="similarity">
    <text evidence="7">Belongs to the binding-protein-dependent transport system permease family.</text>
</comment>